<dbReference type="EMBL" id="BJMH01000026">
    <property type="protein sequence ID" value="GEB34704.1"/>
    <property type="molecule type" value="Genomic_DNA"/>
</dbReference>
<dbReference type="Proteomes" id="UP000316882">
    <property type="component" value="Unassembled WGS sequence"/>
</dbReference>
<gene>
    <name evidence="3" type="ORF">BPA01_42840</name>
</gene>
<evidence type="ECO:0000313" key="4">
    <source>
        <dbReference type="Proteomes" id="UP000316882"/>
    </source>
</evidence>
<dbReference type="NCBIfam" id="TIGR02605">
    <property type="entry name" value="CxxC_CxxC_SSSS"/>
    <property type="match status" value="1"/>
</dbReference>
<proteinExistence type="predicted"/>
<sequence length="102" mass="11521">MPRYDYLCEQCGPFIQWLKISEVTDSVDCPECQKQSKRLYSAPGLIFTPQALRQRIERGVEPKVVQKESHGHHGAGCSHGHAHGQHAPARQHGSKRPWMVGH</sequence>
<dbReference type="InterPro" id="IPR013429">
    <property type="entry name" value="Regulatory_FmdB_Zinc_ribbon"/>
</dbReference>
<dbReference type="RefSeq" id="WP_122964888.1">
    <property type="nucleotide sequence ID" value="NZ_BJMH01000026.1"/>
</dbReference>
<comment type="caution">
    <text evidence="3">The sequence shown here is derived from an EMBL/GenBank/DDBJ whole genome shotgun (WGS) entry which is preliminary data.</text>
</comment>
<evidence type="ECO:0000313" key="3">
    <source>
        <dbReference type="EMBL" id="GEB34704.1"/>
    </source>
</evidence>
<organism evidence="3 4">
    <name type="scientific">Brevibacillus parabrevis</name>
    <dbReference type="NCBI Taxonomy" id="54914"/>
    <lineage>
        <taxon>Bacteria</taxon>
        <taxon>Bacillati</taxon>
        <taxon>Bacillota</taxon>
        <taxon>Bacilli</taxon>
        <taxon>Bacillales</taxon>
        <taxon>Paenibacillaceae</taxon>
        <taxon>Brevibacillus</taxon>
    </lineage>
</organism>
<dbReference type="SMART" id="SM00834">
    <property type="entry name" value="CxxC_CXXC_SSSS"/>
    <property type="match status" value="1"/>
</dbReference>
<name>A0A4Y3PMY0_BREPA</name>
<keyword evidence="4" id="KW-1185">Reference proteome</keyword>
<dbReference type="GeneID" id="87612386"/>
<dbReference type="Pfam" id="PF09723">
    <property type="entry name" value="Zn_ribbon_8"/>
    <property type="match status" value="1"/>
</dbReference>
<reference evidence="3 4" key="1">
    <citation type="submission" date="2019-06" db="EMBL/GenBank/DDBJ databases">
        <title>Whole genome shotgun sequence of Brevibacillus parabrevis NBRC 12334.</title>
        <authorList>
            <person name="Hosoyama A."/>
            <person name="Uohara A."/>
            <person name="Ohji S."/>
            <person name="Ichikawa N."/>
        </authorList>
    </citation>
    <scope>NUCLEOTIDE SEQUENCE [LARGE SCALE GENOMIC DNA]</scope>
    <source>
        <strain evidence="3 4">NBRC 12334</strain>
    </source>
</reference>
<dbReference type="AlphaFoldDB" id="A0A4Y3PMY0"/>
<evidence type="ECO:0000256" key="1">
    <source>
        <dbReference type="SAM" id="MobiDB-lite"/>
    </source>
</evidence>
<feature type="region of interest" description="Disordered" evidence="1">
    <location>
        <begin position="64"/>
        <end position="102"/>
    </location>
</feature>
<dbReference type="STRING" id="54914.AV540_19185"/>
<evidence type="ECO:0000259" key="2">
    <source>
        <dbReference type="SMART" id="SM00834"/>
    </source>
</evidence>
<accession>A0A4Y3PMY0</accession>
<feature type="domain" description="Putative regulatory protein FmdB zinc ribbon" evidence="2">
    <location>
        <begin position="1"/>
        <end position="41"/>
    </location>
</feature>
<protein>
    <recommendedName>
        <fullName evidence="2">Putative regulatory protein FmdB zinc ribbon domain-containing protein</fullName>
    </recommendedName>
</protein>